<dbReference type="EMBL" id="JAMSHJ010000001">
    <property type="protein sequence ID" value="KAI5445986.1"/>
    <property type="molecule type" value="Genomic_DNA"/>
</dbReference>
<dbReference type="Pfam" id="PF00646">
    <property type="entry name" value="F-box"/>
    <property type="match status" value="1"/>
</dbReference>
<proteinExistence type="predicted"/>
<dbReference type="AlphaFoldDB" id="A0A9D5BM07"/>
<dbReference type="Gene3D" id="1.20.1280.50">
    <property type="match status" value="1"/>
</dbReference>
<dbReference type="InterPro" id="IPR050796">
    <property type="entry name" value="SCF_F-box_component"/>
</dbReference>
<dbReference type="SUPFAM" id="SSF81383">
    <property type="entry name" value="F-box domain"/>
    <property type="match status" value="1"/>
</dbReference>
<dbReference type="PANTHER" id="PTHR31672:SF13">
    <property type="entry name" value="F-BOX PROTEIN CPR30-LIKE"/>
    <property type="match status" value="1"/>
</dbReference>
<name>A0A9D5BM07_PEA</name>
<sequence>SRQKRLRLRRNPNLVVGWRPELESEMATAEEINNDSVPSLPMDLVGEIFCRLPVKLLLQLRCMCKSWNCLISDRNFTRKHLSLSTSHRLHYAVYKSEPHELIHNSYPLDSVSVLSTNLTQQHLLLYNSITASCDGILCLQIKSKGLVALWNP</sequence>
<comment type="caution">
    <text evidence="2">The sequence shown here is derived from an EMBL/GenBank/DDBJ whole genome shotgun (WGS) entry which is preliminary data.</text>
</comment>
<evidence type="ECO:0000313" key="2">
    <source>
        <dbReference type="EMBL" id="KAI5445986.1"/>
    </source>
</evidence>
<dbReference type="InterPro" id="IPR036047">
    <property type="entry name" value="F-box-like_dom_sf"/>
</dbReference>
<organism evidence="2 3">
    <name type="scientific">Pisum sativum</name>
    <name type="common">Garden pea</name>
    <name type="synonym">Lathyrus oleraceus</name>
    <dbReference type="NCBI Taxonomy" id="3888"/>
    <lineage>
        <taxon>Eukaryota</taxon>
        <taxon>Viridiplantae</taxon>
        <taxon>Streptophyta</taxon>
        <taxon>Embryophyta</taxon>
        <taxon>Tracheophyta</taxon>
        <taxon>Spermatophyta</taxon>
        <taxon>Magnoliopsida</taxon>
        <taxon>eudicotyledons</taxon>
        <taxon>Gunneridae</taxon>
        <taxon>Pentapetalae</taxon>
        <taxon>rosids</taxon>
        <taxon>fabids</taxon>
        <taxon>Fabales</taxon>
        <taxon>Fabaceae</taxon>
        <taxon>Papilionoideae</taxon>
        <taxon>50 kb inversion clade</taxon>
        <taxon>NPAAA clade</taxon>
        <taxon>Hologalegina</taxon>
        <taxon>IRL clade</taxon>
        <taxon>Fabeae</taxon>
        <taxon>Lathyrus</taxon>
    </lineage>
</organism>
<dbReference type="Proteomes" id="UP001058974">
    <property type="component" value="Chromosome 1"/>
</dbReference>
<feature type="domain" description="F-box" evidence="1">
    <location>
        <begin position="34"/>
        <end position="80"/>
    </location>
</feature>
<evidence type="ECO:0000259" key="1">
    <source>
        <dbReference type="PROSITE" id="PS50181"/>
    </source>
</evidence>
<evidence type="ECO:0000313" key="3">
    <source>
        <dbReference type="Proteomes" id="UP001058974"/>
    </source>
</evidence>
<protein>
    <recommendedName>
        <fullName evidence="1">F-box domain-containing protein</fullName>
    </recommendedName>
</protein>
<keyword evidence="3" id="KW-1185">Reference proteome</keyword>
<feature type="non-terminal residue" evidence="2">
    <location>
        <position position="152"/>
    </location>
</feature>
<dbReference type="CDD" id="cd22157">
    <property type="entry name" value="F-box_AtFBW1-like"/>
    <property type="match status" value="1"/>
</dbReference>
<feature type="non-terminal residue" evidence="2">
    <location>
        <position position="1"/>
    </location>
</feature>
<dbReference type="PANTHER" id="PTHR31672">
    <property type="entry name" value="BNACNNG10540D PROTEIN"/>
    <property type="match status" value="1"/>
</dbReference>
<dbReference type="SMART" id="SM00256">
    <property type="entry name" value="FBOX"/>
    <property type="match status" value="1"/>
</dbReference>
<gene>
    <name evidence="2" type="ORF">KIW84_013996</name>
</gene>
<dbReference type="Gramene" id="Psat01G0399600-T1">
    <property type="protein sequence ID" value="KAI5445986.1"/>
    <property type="gene ID" value="KIW84_013996"/>
</dbReference>
<dbReference type="InterPro" id="IPR001810">
    <property type="entry name" value="F-box_dom"/>
</dbReference>
<reference evidence="2 3" key="1">
    <citation type="journal article" date="2022" name="Nat. Genet.">
        <title>Improved pea reference genome and pan-genome highlight genomic features and evolutionary characteristics.</title>
        <authorList>
            <person name="Yang T."/>
            <person name="Liu R."/>
            <person name="Luo Y."/>
            <person name="Hu S."/>
            <person name="Wang D."/>
            <person name="Wang C."/>
            <person name="Pandey M.K."/>
            <person name="Ge S."/>
            <person name="Xu Q."/>
            <person name="Li N."/>
            <person name="Li G."/>
            <person name="Huang Y."/>
            <person name="Saxena R.K."/>
            <person name="Ji Y."/>
            <person name="Li M."/>
            <person name="Yan X."/>
            <person name="He Y."/>
            <person name="Liu Y."/>
            <person name="Wang X."/>
            <person name="Xiang C."/>
            <person name="Varshney R.K."/>
            <person name="Ding H."/>
            <person name="Gao S."/>
            <person name="Zong X."/>
        </authorList>
    </citation>
    <scope>NUCLEOTIDE SEQUENCE [LARGE SCALE GENOMIC DNA]</scope>
    <source>
        <strain evidence="2 3">cv. Zhongwan 6</strain>
    </source>
</reference>
<dbReference type="PROSITE" id="PS50181">
    <property type="entry name" value="FBOX"/>
    <property type="match status" value="1"/>
</dbReference>
<accession>A0A9D5BM07</accession>